<keyword evidence="3" id="KW-0808">Transferase</keyword>
<keyword evidence="3" id="KW-0418">Kinase</keyword>
<feature type="region of interest" description="Disordered" evidence="1">
    <location>
        <begin position="902"/>
        <end position="922"/>
    </location>
</feature>
<dbReference type="Pfam" id="PF00069">
    <property type="entry name" value="Pkinase"/>
    <property type="match status" value="1"/>
</dbReference>
<sequence>MSDEEDKKSSIDEEKEQVLPPIALKKKTTVDHSHGKSIKDFHITRKLGGGAEGAVFLATRLEDKEKIAMKCIIRHSEKDIKRTREELGFLMTLRHENIVDHMMFFEDVKKSFTGEETRFYLVMEYSEDGSLEDYIIAQKKLNQTISVETILKWTTQICECMRYMHKDGLIHRDIKSENLLLSNNHQTMKVCDFGFTKKTEKVLSGTVLGTIVYMAPEIFANTRYDESIDIWSLGVVLLQLILMKNQKEVPDVRIEVGGNPDYIYEFLSDYDTRVTSIVEACLRIDPIDRPTAAEILKHIKNLEDNSGSNATIRRIFTSSRKKKKNVVRPDEVIDDSDMMSLSDALSATMTDTSSQTNSPRGSDSIFRKNSSDDSTLAADGPLCQMSTQKARKFWIDNGWVNQYKVEWLEFREAYRKLMGWNLIPKESERGLKSILIGGDSDFDSEMVSCTAFDRAVLRTGFPFSDQFMHSVWEKSRAEDSELTDRELTQLYASDLSQEEYQHHREEYLRTLIDYDKIFIDPISQEPLSVDSHCAPLRLVTDEEWGELMANEYDMDLEDDKMTRIERLSAWRGHSRSQQQENAINYLTNTERKEHRFIVLGAAAAGKTCMMKLLMYKAAIKSRSEGYLVPLFVPIANLAYNNTHAITDDICGFYLECIRASADSMMNNSLRYDTRIEHFLMHALRHEEALILLDGLDEAANPDVKRRIELAIAEIARVHRNGIIITSRVSGFDSDEDGRNLFHDFTLARIQPLTFPIQLQIALKRGVIDDNFHNSLKGKYRELAQTPLLLSLLIQQFKEKGKLPDLRSELYGEAISTMITVFFRKNEPDKKLADMEREREEILHLLSALACKLHAERRRDFVQADVINNTVTSTTMMNLAMGNRPLSRNSSVQGNIGYGGGGGGAGSAGGGGGGELDGFNTNEEDSDLRAYDEEGRLISREKLVHTWDRLKNWVDQ</sequence>
<dbReference type="Proteomes" id="UP001431209">
    <property type="component" value="Unassembled WGS sequence"/>
</dbReference>
<comment type="caution">
    <text evidence="3">The sequence shown here is derived from an EMBL/GenBank/DDBJ whole genome shotgun (WGS) entry which is preliminary data.</text>
</comment>
<dbReference type="GO" id="GO:0005524">
    <property type="term" value="F:ATP binding"/>
    <property type="evidence" value="ECO:0007669"/>
    <property type="project" value="InterPro"/>
</dbReference>
<dbReference type="GO" id="GO:0005737">
    <property type="term" value="C:cytoplasm"/>
    <property type="evidence" value="ECO:0007669"/>
    <property type="project" value="TreeGrafter"/>
</dbReference>
<dbReference type="PANTHER" id="PTHR24348">
    <property type="entry name" value="SERINE/THREONINE-PROTEIN KINASE UNC-51-RELATED"/>
    <property type="match status" value="1"/>
</dbReference>
<feature type="non-terminal residue" evidence="3">
    <location>
        <position position="955"/>
    </location>
</feature>
<organism evidence="3 4">
    <name type="scientific">Acrasis kona</name>
    <dbReference type="NCBI Taxonomy" id="1008807"/>
    <lineage>
        <taxon>Eukaryota</taxon>
        <taxon>Discoba</taxon>
        <taxon>Heterolobosea</taxon>
        <taxon>Tetramitia</taxon>
        <taxon>Eutetramitia</taxon>
        <taxon>Acrasidae</taxon>
        <taxon>Acrasis</taxon>
    </lineage>
</organism>
<feature type="domain" description="Protein kinase" evidence="2">
    <location>
        <begin position="41"/>
        <end position="301"/>
    </location>
</feature>
<dbReference type="PROSITE" id="PS50011">
    <property type="entry name" value="PROTEIN_KINASE_DOM"/>
    <property type="match status" value="1"/>
</dbReference>
<accession>A0AAW2ZI01</accession>
<evidence type="ECO:0000259" key="2">
    <source>
        <dbReference type="PROSITE" id="PS50011"/>
    </source>
</evidence>
<proteinExistence type="predicted"/>
<dbReference type="Gene3D" id="1.10.510.10">
    <property type="entry name" value="Transferase(Phosphotransferase) domain 1"/>
    <property type="match status" value="1"/>
</dbReference>
<name>A0AAW2ZI01_9EUKA</name>
<dbReference type="Gene3D" id="3.40.50.300">
    <property type="entry name" value="P-loop containing nucleotide triphosphate hydrolases"/>
    <property type="match status" value="1"/>
</dbReference>
<evidence type="ECO:0000313" key="4">
    <source>
        <dbReference type="Proteomes" id="UP001431209"/>
    </source>
</evidence>
<gene>
    <name evidence="3" type="ORF">AKO1_015434</name>
</gene>
<dbReference type="SUPFAM" id="SSF56112">
    <property type="entry name" value="Protein kinase-like (PK-like)"/>
    <property type="match status" value="1"/>
</dbReference>
<feature type="compositionally biased region" description="Basic and acidic residues" evidence="1">
    <location>
        <begin position="1"/>
        <end position="12"/>
    </location>
</feature>
<feature type="compositionally biased region" description="Polar residues" evidence="1">
    <location>
        <begin position="348"/>
        <end position="361"/>
    </location>
</feature>
<dbReference type="Pfam" id="PF05729">
    <property type="entry name" value="NACHT"/>
    <property type="match status" value="1"/>
</dbReference>
<dbReference type="AlphaFoldDB" id="A0AAW2ZI01"/>
<evidence type="ECO:0000313" key="3">
    <source>
        <dbReference type="EMBL" id="KAL0488272.1"/>
    </source>
</evidence>
<dbReference type="GO" id="GO:0004674">
    <property type="term" value="F:protein serine/threonine kinase activity"/>
    <property type="evidence" value="ECO:0007669"/>
    <property type="project" value="InterPro"/>
</dbReference>
<dbReference type="GO" id="GO:0010506">
    <property type="term" value="P:regulation of autophagy"/>
    <property type="evidence" value="ECO:0007669"/>
    <property type="project" value="InterPro"/>
</dbReference>
<feature type="region of interest" description="Disordered" evidence="1">
    <location>
        <begin position="1"/>
        <end position="31"/>
    </location>
</feature>
<protein>
    <submittedName>
        <fullName evidence="3">Serine/threonine-protein kinase Nek</fullName>
    </submittedName>
</protein>
<keyword evidence="4" id="KW-1185">Reference proteome</keyword>
<feature type="region of interest" description="Disordered" evidence="1">
    <location>
        <begin position="346"/>
        <end position="379"/>
    </location>
</feature>
<dbReference type="InterPro" id="IPR008271">
    <property type="entry name" value="Ser/Thr_kinase_AS"/>
</dbReference>
<evidence type="ECO:0000256" key="1">
    <source>
        <dbReference type="SAM" id="MobiDB-lite"/>
    </source>
</evidence>
<dbReference type="InterPro" id="IPR027417">
    <property type="entry name" value="P-loop_NTPase"/>
</dbReference>
<feature type="compositionally biased region" description="Gly residues" evidence="1">
    <location>
        <begin position="902"/>
        <end position="915"/>
    </location>
</feature>
<reference evidence="3 4" key="1">
    <citation type="submission" date="2024-03" db="EMBL/GenBank/DDBJ databases">
        <title>The Acrasis kona genome and developmental transcriptomes reveal deep origins of eukaryotic multicellular pathways.</title>
        <authorList>
            <person name="Sheikh S."/>
            <person name="Fu C.-J."/>
            <person name="Brown M.W."/>
            <person name="Baldauf S.L."/>
        </authorList>
    </citation>
    <scope>NUCLEOTIDE SEQUENCE [LARGE SCALE GENOMIC DNA]</scope>
    <source>
        <strain evidence="3 4">ATCC MYA-3509</strain>
    </source>
</reference>
<dbReference type="PROSITE" id="PS00108">
    <property type="entry name" value="PROTEIN_KINASE_ST"/>
    <property type="match status" value="1"/>
</dbReference>
<dbReference type="InterPro" id="IPR000719">
    <property type="entry name" value="Prot_kinase_dom"/>
</dbReference>
<dbReference type="InterPro" id="IPR007111">
    <property type="entry name" value="NACHT_NTPase"/>
</dbReference>
<dbReference type="EMBL" id="JAOPGA020001422">
    <property type="protein sequence ID" value="KAL0488272.1"/>
    <property type="molecule type" value="Genomic_DNA"/>
</dbReference>
<dbReference type="InterPro" id="IPR011009">
    <property type="entry name" value="Kinase-like_dom_sf"/>
</dbReference>
<dbReference type="SMART" id="SM00220">
    <property type="entry name" value="S_TKc"/>
    <property type="match status" value="1"/>
</dbReference>
<dbReference type="InterPro" id="IPR045269">
    <property type="entry name" value="Atg1-like"/>
</dbReference>
<dbReference type="SUPFAM" id="SSF52540">
    <property type="entry name" value="P-loop containing nucleoside triphosphate hydrolases"/>
    <property type="match status" value="1"/>
</dbReference>